<keyword evidence="6" id="KW-1185">Reference proteome</keyword>
<dbReference type="AlphaFoldDB" id="A0AAW2GPB2"/>
<evidence type="ECO:0000313" key="6">
    <source>
        <dbReference type="Proteomes" id="UP001430953"/>
    </source>
</evidence>
<evidence type="ECO:0000256" key="3">
    <source>
        <dbReference type="ARBA" id="ARBA00023128"/>
    </source>
</evidence>
<evidence type="ECO:0008006" key="7">
    <source>
        <dbReference type="Google" id="ProtNLM"/>
    </source>
</evidence>
<dbReference type="GO" id="GO:0006412">
    <property type="term" value="P:translation"/>
    <property type="evidence" value="ECO:0007669"/>
    <property type="project" value="InterPro"/>
</dbReference>
<dbReference type="GO" id="GO:0005762">
    <property type="term" value="C:mitochondrial large ribosomal subunit"/>
    <property type="evidence" value="ECO:0007669"/>
    <property type="project" value="TreeGrafter"/>
</dbReference>
<evidence type="ECO:0000256" key="4">
    <source>
        <dbReference type="ARBA" id="ARBA00023274"/>
    </source>
</evidence>
<keyword evidence="3" id="KW-0496">Mitochondrion</keyword>
<dbReference type="EMBL" id="JADYXP020000003">
    <property type="protein sequence ID" value="KAL0128902.1"/>
    <property type="molecule type" value="Genomic_DNA"/>
</dbReference>
<dbReference type="InterPro" id="IPR010793">
    <property type="entry name" value="Ribosomal_mL37/mL65"/>
</dbReference>
<organism evidence="5 6">
    <name type="scientific">Cardiocondyla obscurior</name>
    <dbReference type="NCBI Taxonomy" id="286306"/>
    <lineage>
        <taxon>Eukaryota</taxon>
        <taxon>Metazoa</taxon>
        <taxon>Ecdysozoa</taxon>
        <taxon>Arthropoda</taxon>
        <taxon>Hexapoda</taxon>
        <taxon>Insecta</taxon>
        <taxon>Pterygota</taxon>
        <taxon>Neoptera</taxon>
        <taxon>Endopterygota</taxon>
        <taxon>Hymenoptera</taxon>
        <taxon>Apocrita</taxon>
        <taxon>Aculeata</taxon>
        <taxon>Formicoidea</taxon>
        <taxon>Formicidae</taxon>
        <taxon>Myrmicinae</taxon>
        <taxon>Cardiocondyla</taxon>
    </lineage>
</organism>
<evidence type="ECO:0000256" key="2">
    <source>
        <dbReference type="ARBA" id="ARBA00022980"/>
    </source>
</evidence>
<dbReference type="PANTHER" id="PTHR13014:SF3">
    <property type="entry name" value="LARGE RIBOSOMAL SUBUNIT PROTEIN ML65"/>
    <property type="match status" value="1"/>
</dbReference>
<dbReference type="InterPro" id="IPR039982">
    <property type="entry name" value="Ribosomal_mL65"/>
</dbReference>
<proteinExistence type="predicted"/>
<keyword evidence="4" id="KW-0687">Ribonucleoprotein</keyword>
<keyword evidence="2" id="KW-0689">Ribosomal protein</keyword>
<gene>
    <name evidence="5" type="ORF">PUN28_003932</name>
</gene>
<evidence type="ECO:0000313" key="5">
    <source>
        <dbReference type="EMBL" id="KAL0128902.1"/>
    </source>
</evidence>
<dbReference type="Pfam" id="PF07147">
    <property type="entry name" value="PDCD9"/>
    <property type="match status" value="1"/>
</dbReference>
<dbReference type="PANTHER" id="PTHR13014">
    <property type="entry name" value="MITOCHONDRIAL 28S RIBOSOMAL PROTEIN S30/P52 PRO-APOTOTIC PROTEIN"/>
    <property type="match status" value="1"/>
</dbReference>
<dbReference type="Proteomes" id="UP001430953">
    <property type="component" value="Unassembled WGS sequence"/>
</dbReference>
<comment type="subcellular location">
    <subcellularLocation>
        <location evidence="1">Mitochondrion</location>
    </subcellularLocation>
</comment>
<name>A0AAW2GPB2_9HYME</name>
<accession>A0AAW2GPB2</accession>
<protein>
    <recommendedName>
        <fullName evidence="7">28S ribosomal protein S30, mitochondrial</fullName>
    </recommendedName>
</protein>
<dbReference type="GO" id="GO:0003735">
    <property type="term" value="F:structural constituent of ribosome"/>
    <property type="evidence" value="ECO:0007669"/>
    <property type="project" value="InterPro"/>
</dbReference>
<reference evidence="5 6" key="1">
    <citation type="submission" date="2023-03" db="EMBL/GenBank/DDBJ databases">
        <title>High recombination rates correlate with genetic variation in Cardiocondyla obscurior ants.</title>
        <authorList>
            <person name="Errbii M."/>
        </authorList>
    </citation>
    <scope>NUCLEOTIDE SEQUENCE [LARGE SCALE GENOMIC DNA]</scope>
    <source>
        <strain evidence="5">Alpha-2009</strain>
        <tissue evidence="5">Whole body</tissue>
    </source>
</reference>
<comment type="caution">
    <text evidence="5">The sequence shown here is derived from an EMBL/GenBank/DDBJ whole genome shotgun (WGS) entry which is preliminary data.</text>
</comment>
<sequence length="565" mass="66860">MLAHIRQRVLFNGIIKYGKQKRYSTTAVDKNKSITKDLVEPRYPPIEDLSFKAKMKRKKEAWYDTIKNIGTVEEKQIKINMPRYYGWNSLIIKEHVIPYNSLSHAQHCTRTHIVNESGLPAYYNNIISNEELDSIVQAIKNDIENSIIFEYCFRRRECEMEPDEFPLEENVKALDNKVKMEEMISKALIHRINRTILVHLARKNLHLLHAEVDFEPRLEASWVMGGIPPPNKIRKFRESLDFLKETVDDPMNLNVQYIGQPVLHLRHKHPLREIIPLSECENPALDVPTFDFHPKVLAYFMERRHLTNIPGFWPGDKNEFGLLSYHNCTHLQTRPEAFNDTSTALTVQAILASYSWLLSQACYQGFSTFNDITYPLTTQTVITNGQLWSFFVYQLNTTLTHSEHVDENPKRNICWITEPMKLFDKIEDEKVHGLNEEVLKTLIKFYVNAPEERIDVNLKPYLGQSVKLVADIEHDEKRNWLETRYKHIVSNRPKHRRIPEIYDWQRIYLLKHKTRPLDKKREPWQFGINMFKRTLDDHQPAYIPRCLRKNPKKRSIGRWAKTYYP</sequence>
<evidence type="ECO:0000256" key="1">
    <source>
        <dbReference type="ARBA" id="ARBA00004173"/>
    </source>
</evidence>